<feature type="domain" description="Glycoside hydrolase family 42 N-terminal" evidence="7">
    <location>
        <begin position="13"/>
        <end position="379"/>
    </location>
</feature>
<dbReference type="CDD" id="cd03143">
    <property type="entry name" value="A4_beta-galactosidase_middle_domain"/>
    <property type="match status" value="1"/>
</dbReference>
<comment type="catalytic activity">
    <reaction evidence="1 6">
        <text>Hydrolysis of terminal non-reducing beta-D-galactose residues in beta-D-galactosides.</text>
        <dbReference type="EC" id="3.2.1.23"/>
    </reaction>
</comment>
<evidence type="ECO:0000256" key="4">
    <source>
        <dbReference type="ARBA" id="ARBA00022801"/>
    </source>
</evidence>
<dbReference type="InterPro" id="IPR013738">
    <property type="entry name" value="Beta_galactosidase_Trimer"/>
</dbReference>
<evidence type="ECO:0000259" key="7">
    <source>
        <dbReference type="Pfam" id="PF02449"/>
    </source>
</evidence>
<dbReference type="Gene3D" id="3.40.50.880">
    <property type="match status" value="1"/>
</dbReference>
<dbReference type="InterPro" id="IPR029062">
    <property type="entry name" value="Class_I_gatase-like"/>
</dbReference>
<evidence type="ECO:0000313" key="11">
    <source>
        <dbReference type="Proteomes" id="UP001501645"/>
    </source>
</evidence>
<evidence type="ECO:0000256" key="6">
    <source>
        <dbReference type="PIRNR" id="PIRNR001084"/>
    </source>
</evidence>
<accession>A0ABP8ZZ29</accession>
<dbReference type="PANTHER" id="PTHR36447:SF1">
    <property type="entry name" value="BETA-GALACTOSIDASE GANA"/>
    <property type="match status" value="1"/>
</dbReference>
<dbReference type="SUPFAM" id="SSF52317">
    <property type="entry name" value="Class I glutamine amidotransferase-like"/>
    <property type="match status" value="1"/>
</dbReference>
<keyword evidence="11" id="KW-1185">Reference proteome</keyword>
<feature type="domain" description="Beta-galactosidase trimerisation" evidence="8">
    <location>
        <begin position="395"/>
        <end position="596"/>
    </location>
</feature>
<evidence type="ECO:0000256" key="1">
    <source>
        <dbReference type="ARBA" id="ARBA00001412"/>
    </source>
</evidence>
<dbReference type="InterPro" id="IPR013739">
    <property type="entry name" value="Beta_galactosidase_C"/>
</dbReference>
<protein>
    <recommendedName>
        <fullName evidence="3 6">Beta-galactosidase</fullName>
        <shortName evidence="6">Beta-gal</shortName>
        <ecNumber evidence="3 6">3.2.1.23</ecNumber>
    </recommendedName>
</protein>
<dbReference type="Proteomes" id="UP001501645">
    <property type="component" value="Unassembled WGS sequence"/>
</dbReference>
<dbReference type="SUPFAM" id="SSF51445">
    <property type="entry name" value="(Trans)glycosidases"/>
    <property type="match status" value="1"/>
</dbReference>
<dbReference type="InterPro" id="IPR003476">
    <property type="entry name" value="Glyco_hydro_42"/>
</dbReference>
<evidence type="ECO:0000256" key="2">
    <source>
        <dbReference type="ARBA" id="ARBA00005940"/>
    </source>
</evidence>
<evidence type="ECO:0000313" key="10">
    <source>
        <dbReference type="EMBL" id="GAA4768863.1"/>
    </source>
</evidence>
<evidence type="ECO:0000259" key="9">
    <source>
        <dbReference type="Pfam" id="PF08533"/>
    </source>
</evidence>
<dbReference type="PANTHER" id="PTHR36447">
    <property type="entry name" value="BETA-GALACTOSIDASE GANA"/>
    <property type="match status" value="1"/>
</dbReference>
<dbReference type="InterPro" id="IPR013529">
    <property type="entry name" value="Glyco_hydro_42_N"/>
</dbReference>
<comment type="similarity">
    <text evidence="2 6">Belongs to the glycosyl hydrolase 42 family.</text>
</comment>
<dbReference type="PIRSF" id="PIRSF001084">
    <property type="entry name" value="B-galactosidase"/>
    <property type="match status" value="1"/>
</dbReference>
<keyword evidence="5 6" id="KW-0326">Glycosidase</keyword>
<keyword evidence="4 6" id="KW-0378">Hydrolase</keyword>
<dbReference type="RefSeq" id="WP_345436702.1">
    <property type="nucleotide sequence ID" value="NZ_BAABKO010000001.1"/>
</dbReference>
<dbReference type="Pfam" id="PF08533">
    <property type="entry name" value="Glyco_hydro_42C"/>
    <property type="match status" value="1"/>
</dbReference>
<dbReference type="InterPro" id="IPR013780">
    <property type="entry name" value="Glyco_hydro_b"/>
</dbReference>
<dbReference type="EMBL" id="BAABKO010000001">
    <property type="protein sequence ID" value="GAA4768863.1"/>
    <property type="molecule type" value="Genomic_DNA"/>
</dbReference>
<comment type="caution">
    <text evidence="10">The sequence shown here is derived from an EMBL/GenBank/DDBJ whole genome shotgun (WGS) entry which is preliminary data.</text>
</comment>
<dbReference type="Pfam" id="PF08532">
    <property type="entry name" value="Glyco_hydro_42M"/>
    <property type="match status" value="1"/>
</dbReference>
<evidence type="ECO:0000256" key="5">
    <source>
        <dbReference type="ARBA" id="ARBA00023295"/>
    </source>
</evidence>
<dbReference type="Pfam" id="PF02449">
    <property type="entry name" value="Glyco_hydro_42"/>
    <property type="match status" value="1"/>
</dbReference>
<gene>
    <name evidence="10" type="ORF">GCM10023351_10650</name>
</gene>
<evidence type="ECO:0000259" key="8">
    <source>
        <dbReference type="Pfam" id="PF08532"/>
    </source>
</evidence>
<dbReference type="Gene3D" id="3.20.20.80">
    <property type="entry name" value="Glycosidases"/>
    <property type="match status" value="1"/>
</dbReference>
<dbReference type="EC" id="3.2.1.23" evidence="3 6"/>
<organism evidence="10 11">
    <name type="scientific">Microbacterium gilvum</name>
    <dbReference type="NCBI Taxonomy" id="1336204"/>
    <lineage>
        <taxon>Bacteria</taxon>
        <taxon>Bacillati</taxon>
        <taxon>Actinomycetota</taxon>
        <taxon>Actinomycetes</taxon>
        <taxon>Micrococcales</taxon>
        <taxon>Microbacteriaceae</taxon>
        <taxon>Microbacterium</taxon>
    </lineage>
</organism>
<feature type="domain" description="Beta-galactosidase C-terminal" evidence="9">
    <location>
        <begin position="607"/>
        <end position="661"/>
    </location>
</feature>
<sequence length="673" mass="73127">MTYAPDALLYGGDYNPEQWPRETWREDIDLMRRAKVNTVTLGVFSWALLEPREGEYDTSWLDEIIALLDEAGIGFFLATPTASPPPWFTQAHPDAMPVRADGVVLSHGSRDTYAVSAPAYRAAARRIARVLGERYGAHPRLRGWHIHNEYGTLDYGPHAARAFRIWLRARYGTLDALNEAWYTAFWSQRYGAWEEVLPPRATQYLHNPALAVDFRRFSSDEMRAAFVEQRDEIRATGSTAPFTTNFMLPTWNHLEQWSWADVQDVVSIDHYLDTTGPDGHTHIAYGSDLTRSWAGGPWVLMEQNGRGIRVGDRTHAKSPARMIQDSLGYIARGAQSSLFFQWRAGSGGSEQWHGALVPHAGGGSKAFRTVVELGEILERLHEVVEPPQDGRLVDARVGIVWHADGWWSLETPHLPNDAVSYSDEVRATHRSFWRAGIATDFVRPGADASRYRLLVVPALYAVDDATQDWLRRYVETGGRLVVLAPSGLVDGRQRVGGGAYPARLRALVGAGAEEIGVLAAGDTAALDDGSRASDWVEPLVLDDATALARYVDGPAAGAVATTIAERGEGVVVYVGARLLQESRDALLAAQAGAAGVSEDIPGARAHGLDAVRRRGAAADFVFVFHHGGGPVAITAEGVELLTGDDASHGLVLGPGGTAVVRVASGARIGISAA</sequence>
<evidence type="ECO:0000256" key="3">
    <source>
        <dbReference type="ARBA" id="ARBA00012756"/>
    </source>
</evidence>
<reference evidence="11" key="1">
    <citation type="journal article" date="2019" name="Int. J. Syst. Evol. Microbiol.">
        <title>The Global Catalogue of Microorganisms (GCM) 10K type strain sequencing project: providing services to taxonomists for standard genome sequencing and annotation.</title>
        <authorList>
            <consortium name="The Broad Institute Genomics Platform"/>
            <consortium name="The Broad Institute Genome Sequencing Center for Infectious Disease"/>
            <person name="Wu L."/>
            <person name="Ma J."/>
        </authorList>
    </citation>
    <scope>NUCLEOTIDE SEQUENCE [LARGE SCALE GENOMIC DNA]</scope>
    <source>
        <strain evidence="11">JCM 18537</strain>
    </source>
</reference>
<name>A0ABP8ZZ29_9MICO</name>
<dbReference type="InterPro" id="IPR017853">
    <property type="entry name" value="GH"/>
</dbReference>
<dbReference type="Gene3D" id="2.60.40.1180">
    <property type="entry name" value="Golgi alpha-mannosidase II"/>
    <property type="match status" value="1"/>
</dbReference>
<proteinExistence type="inferred from homology"/>